<comment type="subcellular location">
    <subcellularLocation>
        <location evidence="1">Cell inner membrane</location>
        <topology evidence="1">Multi-pass membrane protein</topology>
    </subcellularLocation>
</comment>
<feature type="transmembrane region" description="Helical" evidence="7">
    <location>
        <begin position="41"/>
        <end position="60"/>
    </location>
</feature>
<feature type="domain" description="Major facilitator superfamily (MFS) profile" evidence="8">
    <location>
        <begin position="6"/>
        <end position="442"/>
    </location>
</feature>
<feature type="transmembrane region" description="Helical" evidence="7">
    <location>
        <begin position="324"/>
        <end position="341"/>
    </location>
</feature>
<reference evidence="9" key="2">
    <citation type="submission" date="2020-09" db="EMBL/GenBank/DDBJ databases">
        <authorList>
            <person name="Sun Q."/>
            <person name="Zhou Y."/>
        </authorList>
    </citation>
    <scope>NUCLEOTIDE SEQUENCE</scope>
    <source>
        <strain evidence="9">CGMCC 4.7110</strain>
    </source>
</reference>
<accession>A0A917XM52</accession>
<feature type="transmembrane region" description="Helical" evidence="7">
    <location>
        <begin position="188"/>
        <end position="209"/>
    </location>
</feature>
<organism evidence="9 10">
    <name type="scientific">Streptomyces fuscichromogenes</name>
    <dbReference type="NCBI Taxonomy" id="1324013"/>
    <lineage>
        <taxon>Bacteria</taxon>
        <taxon>Bacillati</taxon>
        <taxon>Actinomycetota</taxon>
        <taxon>Actinomycetes</taxon>
        <taxon>Kitasatosporales</taxon>
        <taxon>Streptomycetaceae</taxon>
        <taxon>Streptomyces</taxon>
    </lineage>
</organism>
<dbReference type="PROSITE" id="PS50850">
    <property type="entry name" value="MFS"/>
    <property type="match status" value="1"/>
</dbReference>
<dbReference type="SUPFAM" id="SSF103473">
    <property type="entry name" value="MFS general substrate transporter"/>
    <property type="match status" value="1"/>
</dbReference>
<feature type="transmembrane region" description="Helical" evidence="7">
    <location>
        <begin position="156"/>
        <end position="176"/>
    </location>
</feature>
<sequence length="461" mass="47950">MRRWAVFLTASFALFMAAIESSIIATALPTVSQELGAGLNWGSWVVTIYFLGQTVSLPVAGRITDRFGAKPVFLWAAGIFTLASLGCGLAPSLVTLILFRAIQAVAGGAFMPCVVRVLATTFEDESDRAIGLTTTVWTVGVMVGPLLGGAFLELGFWRGVFLINVPLGLIFLVFGFRLPRSGTVETSPVDVLGAGLFGMTMVAALLAINELGATAPSPVVLCTLCVLAVGGLTVFLRRAGRIRHSIIPMALLGQRPYRTINMTALVYGMGSVGFATLLPLLAESRFDMSALESGTLLTSRAVVMLVTSSVTSAILDRTGFRRPMALGFTLLAASLIISGLIPKNVDATLALSIASGLAGLGIGIAVPSFSSTGLSEAGSNISALTGLRGMFMTLGATFGVSVTTVLTAQSSDEGSSLAHAFVAAGLVTLALLWMVRRLPERPTRRPSDSDISPAQAAASAE</sequence>
<feature type="transmembrane region" description="Helical" evidence="7">
    <location>
        <begin position="97"/>
        <end position="118"/>
    </location>
</feature>
<dbReference type="Gene3D" id="1.20.1250.20">
    <property type="entry name" value="MFS general substrate transporter like domains"/>
    <property type="match status" value="1"/>
</dbReference>
<dbReference type="InterPro" id="IPR011701">
    <property type="entry name" value="MFS"/>
</dbReference>
<dbReference type="Gene3D" id="1.20.1720.10">
    <property type="entry name" value="Multidrug resistance protein D"/>
    <property type="match status" value="1"/>
</dbReference>
<dbReference type="PANTHER" id="PTHR23501">
    <property type="entry name" value="MAJOR FACILITATOR SUPERFAMILY"/>
    <property type="match status" value="1"/>
</dbReference>
<feature type="transmembrane region" description="Helical" evidence="7">
    <location>
        <begin position="257"/>
        <end position="282"/>
    </location>
</feature>
<keyword evidence="3 7" id="KW-0812">Transmembrane</keyword>
<evidence type="ECO:0000256" key="4">
    <source>
        <dbReference type="ARBA" id="ARBA00022989"/>
    </source>
</evidence>
<keyword evidence="10" id="KW-1185">Reference proteome</keyword>
<dbReference type="GO" id="GO:0022857">
    <property type="term" value="F:transmembrane transporter activity"/>
    <property type="evidence" value="ECO:0007669"/>
    <property type="project" value="InterPro"/>
</dbReference>
<dbReference type="AlphaFoldDB" id="A0A917XM52"/>
<evidence type="ECO:0000256" key="2">
    <source>
        <dbReference type="ARBA" id="ARBA00022448"/>
    </source>
</evidence>
<proteinExistence type="predicted"/>
<dbReference type="PANTHER" id="PTHR23501:SF191">
    <property type="entry name" value="VACUOLAR BASIC AMINO ACID TRANSPORTER 4"/>
    <property type="match status" value="1"/>
</dbReference>
<feature type="transmembrane region" description="Helical" evidence="7">
    <location>
        <begin position="72"/>
        <end position="91"/>
    </location>
</feature>
<feature type="transmembrane region" description="Helical" evidence="7">
    <location>
        <begin position="294"/>
        <end position="315"/>
    </location>
</feature>
<keyword evidence="2" id="KW-0813">Transport</keyword>
<dbReference type="InterPro" id="IPR036259">
    <property type="entry name" value="MFS_trans_sf"/>
</dbReference>
<comment type="caution">
    <text evidence="9">The sequence shown here is derived from an EMBL/GenBank/DDBJ whole genome shotgun (WGS) entry which is preliminary data.</text>
</comment>
<keyword evidence="4 7" id="KW-1133">Transmembrane helix</keyword>
<dbReference type="InterPro" id="IPR020846">
    <property type="entry name" value="MFS_dom"/>
</dbReference>
<reference evidence="9" key="1">
    <citation type="journal article" date="2014" name="Int. J. Syst. Evol. Microbiol.">
        <title>Complete genome sequence of Corynebacterium casei LMG S-19264T (=DSM 44701T), isolated from a smear-ripened cheese.</title>
        <authorList>
            <consortium name="US DOE Joint Genome Institute (JGI-PGF)"/>
            <person name="Walter F."/>
            <person name="Albersmeier A."/>
            <person name="Kalinowski J."/>
            <person name="Ruckert C."/>
        </authorList>
    </citation>
    <scope>NUCLEOTIDE SEQUENCE</scope>
    <source>
        <strain evidence="9">CGMCC 4.7110</strain>
    </source>
</reference>
<evidence type="ECO:0000313" key="9">
    <source>
        <dbReference type="EMBL" id="GGN40292.1"/>
    </source>
</evidence>
<protein>
    <submittedName>
        <fullName evidence="9">MFS transporter</fullName>
    </submittedName>
</protein>
<evidence type="ECO:0000313" key="10">
    <source>
        <dbReference type="Proteomes" id="UP000653411"/>
    </source>
</evidence>
<evidence type="ECO:0000256" key="5">
    <source>
        <dbReference type="ARBA" id="ARBA00023136"/>
    </source>
</evidence>
<name>A0A917XM52_9ACTN</name>
<dbReference type="GO" id="GO:0005886">
    <property type="term" value="C:plasma membrane"/>
    <property type="evidence" value="ECO:0007669"/>
    <property type="project" value="UniProtKB-SubCell"/>
</dbReference>
<evidence type="ECO:0000259" key="8">
    <source>
        <dbReference type="PROSITE" id="PS50850"/>
    </source>
</evidence>
<dbReference type="Proteomes" id="UP000653411">
    <property type="component" value="Unassembled WGS sequence"/>
</dbReference>
<feature type="transmembrane region" description="Helical" evidence="7">
    <location>
        <begin position="130"/>
        <end position="150"/>
    </location>
</feature>
<dbReference type="EMBL" id="BMML01000032">
    <property type="protein sequence ID" value="GGN40292.1"/>
    <property type="molecule type" value="Genomic_DNA"/>
</dbReference>
<feature type="transmembrane region" description="Helical" evidence="7">
    <location>
        <begin position="390"/>
        <end position="410"/>
    </location>
</feature>
<keyword evidence="5 7" id="KW-0472">Membrane</keyword>
<evidence type="ECO:0000256" key="3">
    <source>
        <dbReference type="ARBA" id="ARBA00022692"/>
    </source>
</evidence>
<feature type="transmembrane region" description="Helical" evidence="7">
    <location>
        <begin position="347"/>
        <end position="369"/>
    </location>
</feature>
<feature type="region of interest" description="Disordered" evidence="6">
    <location>
        <begin position="441"/>
        <end position="461"/>
    </location>
</feature>
<evidence type="ECO:0000256" key="1">
    <source>
        <dbReference type="ARBA" id="ARBA00004429"/>
    </source>
</evidence>
<feature type="transmembrane region" description="Helical" evidence="7">
    <location>
        <begin position="416"/>
        <end position="435"/>
    </location>
</feature>
<evidence type="ECO:0000256" key="7">
    <source>
        <dbReference type="SAM" id="Phobius"/>
    </source>
</evidence>
<evidence type="ECO:0000256" key="6">
    <source>
        <dbReference type="SAM" id="MobiDB-lite"/>
    </source>
</evidence>
<dbReference type="Pfam" id="PF07690">
    <property type="entry name" value="MFS_1"/>
    <property type="match status" value="2"/>
</dbReference>
<feature type="transmembrane region" description="Helical" evidence="7">
    <location>
        <begin position="215"/>
        <end position="236"/>
    </location>
</feature>
<gene>
    <name evidence="9" type="ORF">GCM10011578_087630</name>
</gene>